<dbReference type="Gene3D" id="3.15.10.20">
    <property type="entry name" value="Activator of Hsp90 ATPase Aha1, N-terminal domain"/>
    <property type="match status" value="1"/>
</dbReference>
<organism evidence="4 5">
    <name type="scientific">Tilletiopsis washingtonensis</name>
    <dbReference type="NCBI Taxonomy" id="58919"/>
    <lineage>
        <taxon>Eukaryota</taxon>
        <taxon>Fungi</taxon>
        <taxon>Dikarya</taxon>
        <taxon>Basidiomycota</taxon>
        <taxon>Ustilaginomycotina</taxon>
        <taxon>Exobasidiomycetes</taxon>
        <taxon>Entylomatales</taxon>
        <taxon>Entylomatales incertae sedis</taxon>
        <taxon>Tilletiopsis</taxon>
    </lineage>
</organism>
<keyword evidence="5" id="KW-1185">Reference proteome</keyword>
<dbReference type="InterPro" id="IPR015310">
    <property type="entry name" value="AHSA1-like_N"/>
</dbReference>
<dbReference type="STRING" id="58919.A0A316Z8K0"/>
<dbReference type="GO" id="GO:0006457">
    <property type="term" value="P:protein folding"/>
    <property type="evidence" value="ECO:0007669"/>
    <property type="project" value="TreeGrafter"/>
</dbReference>
<feature type="compositionally biased region" description="Basic and acidic residues" evidence="2">
    <location>
        <begin position="178"/>
        <end position="199"/>
    </location>
</feature>
<evidence type="ECO:0000256" key="1">
    <source>
        <dbReference type="ARBA" id="ARBA00006817"/>
    </source>
</evidence>
<evidence type="ECO:0000313" key="4">
    <source>
        <dbReference type="EMBL" id="PWN96565.1"/>
    </source>
</evidence>
<dbReference type="SMART" id="SM01000">
    <property type="entry name" value="Aha1_N"/>
    <property type="match status" value="1"/>
</dbReference>
<name>A0A316Z8K0_9BASI</name>
<dbReference type="GeneID" id="37272938"/>
<dbReference type="GO" id="GO:0001671">
    <property type="term" value="F:ATPase activator activity"/>
    <property type="evidence" value="ECO:0007669"/>
    <property type="project" value="InterPro"/>
</dbReference>
<feature type="region of interest" description="Disordered" evidence="2">
    <location>
        <begin position="154"/>
        <end position="212"/>
    </location>
</feature>
<sequence>MSSSWNKQYHWKTKGATPWARQYFHDRLVSRSHSSGSGEVSISALEDWDGDVELGNRKGRLITIYDCSFALAFAGKTSGGEDVAGKIRFPEVSHDVEDAGDEYAFDTELTKGGNAAQALYGEVRKEFVPSLMPVFKAFRDTLVASHAADLGHEEEAAKAAAGAMKAPTNKPPPMKEPSAQEKEQKKPAEKQEGDEDKPRAGIPLLPPGFGNI</sequence>
<dbReference type="Proteomes" id="UP000245946">
    <property type="component" value="Unassembled WGS sequence"/>
</dbReference>
<dbReference type="InterPro" id="IPR036338">
    <property type="entry name" value="Aha1"/>
</dbReference>
<proteinExistence type="inferred from homology"/>
<gene>
    <name evidence="4" type="ORF">FA09DRAFT_361731</name>
</gene>
<feature type="domain" description="Activator of Hsp90 ATPase AHSA1-like N-terminal" evidence="3">
    <location>
        <begin position="13"/>
        <end position="148"/>
    </location>
</feature>
<evidence type="ECO:0000259" key="3">
    <source>
        <dbReference type="SMART" id="SM01000"/>
    </source>
</evidence>
<comment type="similarity">
    <text evidence="1">Belongs to the AHA1 family.</text>
</comment>
<evidence type="ECO:0000256" key="2">
    <source>
        <dbReference type="SAM" id="MobiDB-lite"/>
    </source>
</evidence>
<dbReference type="OrthoDB" id="567237at2759"/>
<accession>A0A316Z8K0</accession>
<dbReference type="PANTHER" id="PTHR13009:SF22">
    <property type="entry name" value="LD43819P"/>
    <property type="match status" value="1"/>
</dbReference>
<dbReference type="EMBL" id="KZ819298">
    <property type="protein sequence ID" value="PWN96565.1"/>
    <property type="molecule type" value="Genomic_DNA"/>
</dbReference>
<dbReference type="SUPFAM" id="SSF103111">
    <property type="entry name" value="Activator of Hsp90 ATPase, Aha1"/>
    <property type="match status" value="1"/>
</dbReference>
<dbReference type="Pfam" id="PF09229">
    <property type="entry name" value="Aha1_N"/>
    <property type="match status" value="1"/>
</dbReference>
<dbReference type="AlphaFoldDB" id="A0A316Z8K0"/>
<dbReference type="RefSeq" id="XP_025596844.1">
    <property type="nucleotide sequence ID" value="XM_025745394.1"/>
</dbReference>
<dbReference type="GO" id="GO:0051087">
    <property type="term" value="F:protein-folding chaperone binding"/>
    <property type="evidence" value="ECO:0007669"/>
    <property type="project" value="InterPro"/>
</dbReference>
<protein>
    <recommendedName>
        <fullName evidence="3">Activator of Hsp90 ATPase AHSA1-like N-terminal domain-containing protein</fullName>
    </recommendedName>
</protein>
<reference evidence="4 5" key="1">
    <citation type="journal article" date="2018" name="Mol. Biol. Evol.">
        <title>Broad Genomic Sampling Reveals a Smut Pathogenic Ancestry of the Fungal Clade Ustilaginomycotina.</title>
        <authorList>
            <person name="Kijpornyongpan T."/>
            <person name="Mondo S.J."/>
            <person name="Barry K."/>
            <person name="Sandor L."/>
            <person name="Lee J."/>
            <person name="Lipzen A."/>
            <person name="Pangilinan J."/>
            <person name="LaButti K."/>
            <person name="Hainaut M."/>
            <person name="Henrissat B."/>
            <person name="Grigoriev I.V."/>
            <person name="Spatafora J.W."/>
            <person name="Aime M.C."/>
        </authorList>
    </citation>
    <scope>NUCLEOTIDE SEQUENCE [LARGE SCALE GENOMIC DNA]</scope>
    <source>
        <strain evidence="4 5">MCA 4186</strain>
    </source>
</reference>
<dbReference type="GO" id="GO:0005829">
    <property type="term" value="C:cytosol"/>
    <property type="evidence" value="ECO:0007669"/>
    <property type="project" value="TreeGrafter"/>
</dbReference>
<evidence type="ECO:0000313" key="5">
    <source>
        <dbReference type="Proteomes" id="UP000245946"/>
    </source>
</evidence>
<dbReference type="PANTHER" id="PTHR13009">
    <property type="entry name" value="HEAT SHOCK PROTEIN 90 HSP90 CO-CHAPERONE AHA-1"/>
    <property type="match status" value="1"/>
</dbReference>